<evidence type="ECO:0000256" key="1">
    <source>
        <dbReference type="SAM" id="Phobius"/>
    </source>
</evidence>
<accession>I4A027</accession>
<dbReference type="Proteomes" id="UP000006051">
    <property type="component" value="Chromosome"/>
</dbReference>
<dbReference type="AlphaFoldDB" id="I4A027"/>
<dbReference type="KEGG" id="orh:Ornrh_1125"/>
<sequence length="62" mass="7416">MSRKRKPFLRALIFALIMMVLINVPHVYREGWTVENIIQIIFVFLFSLGGMYLFFKYGENKD</sequence>
<organism evidence="2 3">
    <name type="scientific">Ornithobacterium rhinotracheale (strain ATCC 51463 / DSM 15997 / CCUG 23171 / CIP 104009 / LMG 9086)</name>
    <dbReference type="NCBI Taxonomy" id="867902"/>
    <lineage>
        <taxon>Bacteria</taxon>
        <taxon>Pseudomonadati</taxon>
        <taxon>Bacteroidota</taxon>
        <taxon>Flavobacteriia</taxon>
        <taxon>Flavobacteriales</taxon>
        <taxon>Weeksellaceae</taxon>
        <taxon>Ornithobacterium</taxon>
    </lineage>
</organism>
<evidence type="ECO:0000313" key="3">
    <source>
        <dbReference type="Proteomes" id="UP000006051"/>
    </source>
</evidence>
<keyword evidence="1" id="KW-1133">Transmembrane helix</keyword>
<proteinExistence type="predicted"/>
<feature type="transmembrane region" description="Helical" evidence="1">
    <location>
        <begin position="37"/>
        <end position="55"/>
    </location>
</feature>
<dbReference type="HOGENOM" id="CLU_2899786_0_0_10"/>
<dbReference type="STRING" id="867902.Ornrh_1125"/>
<keyword evidence="3" id="KW-1185">Reference proteome</keyword>
<reference evidence="2 3" key="1">
    <citation type="submission" date="2012-06" db="EMBL/GenBank/DDBJ databases">
        <title>The complete genome of Ornithobacterium rhinotracheale DSM 15997.</title>
        <authorList>
            <consortium name="US DOE Joint Genome Institute (JGI-PGF)"/>
            <person name="Lucas S."/>
            <person name="Copeland A."/>
            <person name="Lapidus A."/>
            <person name="Goodwin L."/>
            <person name="Pitluck S."/>
            <person name="Peters L."/>
            <person name="Mikhailova N."/>
            <person name="Teshima H."/>
            <person name="Kyrpides N."/>
            <person name="Mavromatis K."/>
            <person name="Pagani I."/>
            <person name="Ivanova N."/>
            <person name="Ovchinnikova G."/>
            <person name="Zeytun A."/>
            <person name="Detter J.C."/>
            <person name="Han C."/>
            <person name="Land M."/>
            <person name="Hauser L."/>
            <person name="Markowitz V."/>
            <person name="Cheng J.-F."/>
            <person name="Hugenholtz P."/>
            <person name="Woyke T."/>
            <person name="Wu D."/>
            <person name="Lang E."/>
            <person name="Kopitz M."/>
            <person name="Brambilla E."/>
            <person name="Klenk H.-P."/>
            <person name="Eisen J.A."/>
        </authorList>
    </citation>
    <scope>NUCLEOTIDE SEQUENCE [LARGE SCALE GENOMIC DNA]</scope>
    <source>
        <strain evidence="3">ATCC 51463 / DSM 15997 / CCUG 23171 / LMG 9086</strain>
    </source>
</reference>
<dbReference type="RefSeq" id="WP_014790892.1">
    <property type="nucleotide sequence ID" value="NC_018016.1"/>
</dbReference>
<dbReference type="GeneID" id="97257805"/>
<feature type="transmembrane region" description="Helical" evidence="1">
    <location>
        <begin position="7"/>
        <end position="25"/>
    </location>
</feature>
<gene>
    <name evidence="2" type="ordered locus">Ornrh_1125</name>
</gene>
<evidence type="ECO:0000313" key="2">
    <source>
        <dbReference type="EMBL" id="AFL97311.1"/>
    </source>
</evidence>
<dbReference type="EMBL" id="CP003283">
    <property type="protein sequence ID" value="AFL97311.1"/>
    <property type="molecule type" value="Genomic_DNA"/>
</dbReference>
<keyword evidence="1" id="KW-0472">Membrane</keyword>
<protein>
    <submittedName>
        <fullName evidence="2">Uncharacterized protein</fullName>
    </submittedName>
</protein>
<dbReference type="GeneID" id="71569390"/>
<name>I4A027_ORNRL</name>
<keyword evidence="1" id="KW-0812">Transmembrane</keyword>